<dbReference type="PRINTS" id="PR00707">
    <property type="entry name" value="UBCTHYDRLASE"/>
</dbReference>
<feature type="region of interest" description="Disordered" evidence="9">
    <location>
        <begin position="1"/>
        <end position="24"/>
    </location>
</feature>
<feature type="domain" description="UCH catalytic" evidence="10">
    <location>
        <begin position="22"/>
        <end position="248"/>
    </location>
</feature>
<dbReference type="PROSITE" id="PS52048">
    <property type="entry name" value="UCH_DOMAIN"/>
    <property type="match status" value="1"/>
</dbReference>
<dbReference type="GO" id="GO:0006511">
    <property type="term" value="P:ubiquitin-dependent protein catabolic process"/>
    <property type="evidence" value="ECO:0007669"/>
    <property type="project" value="UniProtKB-UniRule"/>
</dbReference>
<comment type="catalytic activity">
    <reaction evidence="1 7 8">
        <text>Thiol-dependent hydrolysis of ester, thioester, amide, peptide and isopeptide bonds formed by the C-terminal Gly of ubiquitin (a 76-residue protein attached to proteins as an intracellular targeting signal).</text>
        <dbReference type="EC" id="3.4.19.12"/>
    </reaction>
</comment>
<evidence type="ECO:0000256" key="3">
    <source>
        <dbReference type="ARBA" id="ARBA00022670"/>
    </source>
</evidence>
<dbReference type="InterPro" id="IPR038765">
    <property type="entry name" value="Papain-like_cys_pep_sf"/>
</dbReference>
<evidence type="ECO:0000256" key="6">
    <source>
        <dbReference type="ARBA" id="ARBA00022807"/>
    </source>
</evidence>
<keyword evidence="3 7" id="KW-0645">Protease</keyword>
<feature type="compositionally biased region" description="Basic and acidic residues" evidence="9">
    <location>
        <begin position="1"/>
        <end position="18"/>
    </location>
</feature>
<name>A0A7S0CV79_9EUKA</name>
<evidence type="ECO:0000256" key="1">
    <source>
        <dbReference type="ARBA" id="ARBA00000707"/>
    </source>
</evidence>
<proteinExistence type="inferred from homology"/>
<reference evidence="11" key="1">
    <citation type="submission" date="2021-01" db="EMBL/GenBank/DDBJ databases">
        <authorList>
            <person name="Corre E."/>
            <person name="Pelletier E."/>
            <person name="Niang G."/>
            <person name="Scheremetjew M."/>
            <person name="Finn R."/>
            <person name="Kale V."/>
            <person name="Holt S."/>
            <person name="Cochrane G."/>
            <person name="Meng A."/>
            <person name="Brown T."/>
            <person name="Cohen L."/>
        </authorList>
    </citation>
    <scope>NUCLEOTIDE SEQUENCE</scope>
    <source>
        <strain evidence="11">CCMP2058</strain>
    </source>
</reference>
<dbReference type="EC" id="3.4.19.12" evidence="8"/>
<evidence type="ECO:0000256" key="2">
    <source>
        <dbReference type="ARBA" id="ARBA00009326"/>
    </source>
</evidence>
<dbReference type="Gene3D" id="3.40.532.10">
    <property type="entry name" value="Peptidase C12, ubiquitin carboxyl-terminal hydrolase"/>
    <property type="match status" value="1"/>
</dbReference>
<dbReference type="Pfam" id="PF01088">
    <property type="entry name" value="Peptidase_C12"/>
    <property type="match status" value="1"/>
</dbReference>
<evidence type="ECO:0000313" key="11">
    <source>
        <dbReference type="EMBL" id="CAD8433226.1"/>
    </source>
</evidence>
<evidence type="ECO:0000256" key="8">
    <source>
        <dbReference type="RuleBase" id="RU361215"/>
    </source>
</evidence>
<dbReference type="EMBL" id="HBEM01003552">
    <property type="protein sequence ID" value="CAD8433226.1"/>
    <property type="molecule type" value="Transcribed_RNA"/>
</dbReference>
<keyword evidence="6 7" id="KW-0788">Thiol protease</keyword>
<comment type="similarity">
    <text evidence="2 7 8">Belongs to the peptidase C12 family.</text>
</comment>
<dbReference type="GO" id="GO:0004843">
    <property type="term" value="F:cysteine-type deubiquitinase activity"/>
    <property type="evidence" value="ECO:0007669"/>
    <property type="project" value="UniProtKB-UniRule"/>
</dbReference>
<dbReference type="PANTHER" id="PTHR10589:SF17">
    <property type="entry name" value="UBIQUITIN CARBOXYL-TERMINAL HYDROLASE"/>
    <property type="match status" value="1"/>
</dbReference>
<keyword evidence="4 7" id="KW-0833">Ubl conjugation pathway</keyword>
<dbReference type="SUPFAM" id="SSF54001">
    <property type="entry name" value="Cysteine proteinases"/>
    <property type="match status" value="1"/>
</dbReference>
<dbReference type="GO" id="GO:0016579">
    <property type="term" value="P:protein deubiquitination"/>
    <property type="evidence" value="ECO:0007669"/>
    <property type="project" value="TreeGrafter"/>
</dbReference>
<organism evidence="11">
    <name type="scientific">Amorphochlora amoebiformis</name>
    <dbReference type="NCBI Taxonomy" id="1561963"/>
    <lineage>
        <taxon>Eukaryota</taxon>
        <taxon>Sar</taxon>
        <taxon>Rhizaria</taxon>
        <taxon>Cercozoa</taxon>
        <taxon>Chlorarachniophyceae</taxon>
        <taxon>Amorphochlora</taxon>
    </lineage>
</organism>
<dbReference type="InterPro" id="IPR036959">
    <property type="entry name" value="Peptidase_C12_UCH_sf"/>
</dbReference>
<keyword evidence="5 7" id="KW-0378">Hydrolase</keyword>
<dbReference type="FunFam" id="3.40.532.10:FF:000006">
    <property type="entry name" value="Ubiquitin carboxyl-terminal hydrolase"/>
    <property type="match status" value="1"/>
</dbReference>
<dbReference type="PANTHER" id="PTHR10589">
    <property type="entry name" value="UBIQUITIN CARBOXYL-TERMINAL HYDROLASE"/>
    <property type="match status" value="1"/>
</dbReference>
<evidence type="ECO:0000256" key="9">
    <source>
        <dbReference type="SAM" id="MobiDB-lite"/>
    </source>
</evidence>
<gene>
    <name evidence="11" type="ORF">LAMO00422_LOCUS2498</name>
</gene>
<feature type="site" description="Important for enzyme activity" evidence="7">
    <location>
        <position position="203"/>
    </location>
</feature>
<evidence type="ECO:0000259" key="10">
    <source>
        <dbReference type="PROSITE" id="PS52048"/>
    </source>
</evidence>
<dbReference type="GO" id="GO:0005737">
    <property type="term" value="C:cytoplasm"/>
    <property type="evidence" value="ECO:0007669"/>
    <property type="project" value="TreeGrafter"/>
</dbReference>
<feature type="active site" description="Proton donor" evidence="7">
    <location>
        <position position="188"/>
    </location>
</feature>
<accession>A0A7S0CV79</accession>
<evidence type="ECO:0000256" key="4">
    <source>
        <dbReference type="ARBA" id="ARBA00022786"/>
    </source>
</evidence>
<feature type="active site" description="Nucleophile" evidence="7">
    <location>
        <position position="114"/>
    </location>
</feature>
<sequence>MSSAPKETKPEKKEEKKLSQGNWLPLESNPEVLTQFASRVGLPKDFEFVDMYGVDETSASWVPQPAAAVVLLFSSTKEIASFKANERKTIESQGQDLSKNLFYITQHDDIGNACGTIATIHAMANSTDLFKPEGVVGDFVKKWTGKDPSDIGYGLLEAKDIQEVSEEAAESKVAQTATPDRQESVAAHFIAFVKVDNTLYEMDGRKAFPINHGKTSQKSFLVDAGKVIQENFFKVSPKGSFSLMALVKKASS</sequence>
<dbReference type="InterPro" id="IPR001578">
    <property type="entry name" value="Peptidase_C12_UCH"/>
</dbReference>
<feature type="site" description="Transition state stabilizer" evidence="7">
    <location>
        <position position="106"/>
    </location>
</feature>
<evidence type="ECO:0000256" key="5">
    <source>
        <dbReference type="ARBA" id="ARBA00022801"/>
    </source>
</evidence>
<dbReference type="AlphaFoldDB" id="A0A7S0CV79"/>
<evidence type="ECO:0000256" key="7">
    <source>
        <dbReference type="PROSITE-ProRule" id="PRU01393"/>
    </source>
</evidence>
<protein>
    <recommendedName>
        <fullName evidence="8">Ubiquitin carboxyl-terminal hydrolase</fullName>
        <ecNumber evidence="8">3.4.19.12</ecNumber>
    </recommendedName>
</protein>